<accession>A0A7C3QWR5</accession>
<gene>
    <name evidence="1" type="ORF">ENX03_06475</name>
</gene>
<organism evidence="1">
    <name type="scientific">Leptospirillum ferriphilum</name>
    <dbReference type="NCBI Taxonomy" id="178606"/>
    <lineage>
        <taxon>Bacteria</taxon>
        <taxon>Pseudomonadati</taxon>
        <taxon>Nitrospirota</taxon>
        <taxon>Nitrospiria</taxon>
        <taxon>Nitrospirales</taxon>
        <taxon>Nitrospiraceae</taxon>
        <taxon>Leptospirillum</taxon>
    </lineage>
</organism>
<comment type="caution">
    <text evidence="1">The sequence shown here is derived from an EMBL/GenBank/DDBJ whole genome shotgun (WGS) entry which is preliminary data.</text>
</comment>
<dbReference type="EMBL" id="DTMM01000130">
    <property type="protein sequence ID" value="HFT93568.1"/>
    <property type="molecule type" value="Genomic_DNA"/>
</dbReference>
<evidence type="ECO:0000313" key="1">
    <source>
        <dbReference type="EMBL" id="HFT93568.1"/>
    </source>
</evidence>
<name>A0A7C3QWR5_9BACT</name>
<dbReference type="AlphaFoldDB" id="A0A7C3QWR5"/>
<sequence>MEKKREDEKITRKRYTKVIHPNDNNRKLIKHLSAMGTRQEDIAQLLDISVETLVKYYRSEVRKGSLQSTVKVAQTLYEKAIAGDTTCMIFWLKTQSKWRETDRLDVNVKGEMTKNFVFRILKPGDEFPVIDAENEALE</sequence>
<proteinExistence type="predicted"/>
<protein>
    <submittedName>
        <fullName evidence="1">Uncharacterized protein</fullName>
    </submittedName>
</protein>
<reference evidence="1" key="1">
    <citation type="journal article" date="2020" name="mSystems">
        <title>Genome- and Community-Level Interaction Insights into Carbon Utilization and Element Cycling Functions of Hydrothermarchaeota in Hydrothermal Sediment.</title>
        <authorList>
            <person name="Zhou Z."/>
            <person name="Liu Y."/>
            <person name="Xu W."/>
            <person name="Pan J."/>
            <person name="Luo Z.H."/>
            <person name="Li M."/>
        </authorList>
    </citation>
    <scope>NUCLEOTIDE SEQUENCE [LARGE SCALE GENOMIC DNA]</scope>
    <source>
        <strain evidence="1">SpSt-902</strain>
    </source>
</reference>